<sequence length="135" mass="15703">MFPSNNQSEISRVMEAMKGSSDRRTFERYQTNYLYIKSYKQKEISDITLRSLKTISSYINAYKKGGIDGLKMGHSPGSPHKLTDKQKQELVQVVTYQTHNDLGISTTYDWTLSLVSKYIELEWGESIHFVEFQDF</sequence>
<protein>
    <submittedName>
        <fullName evidence="1">Uncharacterized protein</fullName>
    </submittedName>
</protein>
<name>A0A223EPF8_9BACI</name>
<proteinExistence type="predicted"/>
<dbReference type="Pfam" id="PF13565">
    <property type="entry name" value="HTH_32"/>
    <property type="match status" value="1"/>
</dbReference>
<dbReference type="Proteomes" id="UP000214618">
    <property type="component" value="Chromosome"/>
</dbReference>
<organism evidence="1 2">
    <name type="scientific">Peribacillus simplex NBRC 15720 = DSM 1321</name>
    <dbReference type="NCBI Taxonomy" id="1349754"/>
    <lineage>
        <taxon>Bacteria</taxon>
        <taxon>Bacillati</taxon>
        <taxon>Bacillota</taxon>
        <taxon>Bacilli</taxon>
        <taxon>Bacillales</taxon>
        <taxon>Bacillaceae</taxon>
        <taxon>Peribacillus</taxon>
    </lineage>
</organism>
<evidence type="ECO:0000313" key="2">
    <source>
        <dbReference type="Proteomes" id="UP000214618"/>
    </source>
</evidence>
<dbReference type="SUPFAM" id="SSF46689">
    <property type="entry name" value="Homeodomain-like"/>
    <property type="match status" value="1"/>
</dbReference>
<accession>A0A223EPF8</accession>
<evidence type="ECO:0000313" key="1">
    <source>
        <dbReference type="EMBL" id="ASS97114.1"/>
    </source>
</evidence>
<gene>
    <name evidence="1" type="ORF">BS1321_26370</name>
</gene>
<dbReference type="OrthoDB" id="2854648at2"/>
<reference evidence="1 2" key="1">
    <citation type="submission" date="2016-10" db="EMBL/GenBank/DDBJ databases">
        <title>The whole genome sequencing and assembly of Bacillus simplex DSM 1321 strain.</title>
        <authorList>
            <person name="Park M.-K."/>
            <person name="Lee Y.-J."/>
            <person name="Yi H."/>
            <person name="Bahn Y.-S."/>
            <person name="Kim J.F."/>
            <person name="Lee D.-W."/>
        </authorList>
    </citation>
    <scope>NUCLEOTIDE SEQUENCE [LARGE SCALE GENOMIC DNA]</scope>
    <source>
        <strain evidence="1 2">DSM 1321</strain>
    </source>
</reference>
<dbReference type="AlphaFoldDB" id="A0A223EPF8"/>
<dbReference type="EMBL" id="CP017704">
    <property type="protein sequence ID" value="ASS97114.1"/>
    <property type="molecule type" value="Genomic_DNA"/>
</dbReference>
<dbReference type="InterPro" id="IPR009057">
    <property type="entry name" value="Homeodomain-like_sf"/>
</dbReference>